<dbReference type="EMBL" id="MU004237">
    <property type="protein sequence ID" value="KAF2667923.1"/>
    <property type="molecule type" value="Genomic_DNA"/>
</dbReference>
<gene>
    <name evidence="3" type="ORF">BT63DRAFT_426772</name>
</gene>
<reference evidence="3" key="1">
    <citation type="journal article" date="2020" name="Stud. Mycol.">
        <title>101 Dothideomycetes genomes: a test case for predicting lifestyles and emergence of pathogens.</title>
        <authorList>
            <person name="Haridas S."/>
            <person name="Albert R."/>
            <person name="Binder M."/>
            <person name="Bloem J."/>
            <person name="Labutti K."/>
            <person name="Salamov A."/>
            <person name="Andreopoulos B."/>
            <person name="Baker S."/>
            <person name="Barry K."/>
            <person name="Bills G."/>
            <person name="Bluhm B."/>
            <person name="Cannon C."/>
            <person name="Castanera R."/>
            <person name="Culley D."/>
            <person name="Daum C."/>
            <person name="Ezra D."/>
            <person name="Gonzalez J."/>
            <person name="Henrissat B."/>
            <person name="Kuo A."/>
            <person name="Liang C."/>
            <person name="Lipzen A."/>
            <person name="Lutzoni F."/>
            <person name="Magnuson J."/>
            <person name="Mondo S."/>
            <person name="Nolan M."/>
            <person name="Ohm R."/>
            <person name="Pangilinan J."/>
            <person name="Park H.-J."/>
            <person name="Ramirez L."/>
            <person name="Alfaro M."/>
            <person name="Sun H."/>
            <person name="Tritt A."/>
            <person name="Yoshinaga Y."/>
            <person name="Zwiers L.-H."/>
            <person name="Turgeon B."/>
            <person name="Goodwin S."/>
            <person name="Spatafora J."/>
            <person name="Crous P."/>
            <person name="Grigoriev I."/>
        </authorList>
    </citation>
    <scope>NUCLEOTIDE SEQUENCE</scope>
    <source>
        <strain evidence="3">CBS 115976</strain>
    </source>
</reference>
<dbReference type="InterPro" id="IPR050879">
    <property type="entry name" value="Acyltransferase_3"/>
</dbReference>
<evidence type="ECO:0000313" key="4">
    <source>
        <dbReference type="Proteomes" id="UP000799302"/>
    </source>
</evidence>
<accession>A0A6A6U9D6</accession>
<proteinExistence type="predicted"/>
<feature type="transmembrane region" description="Helical" evidence="1">
    <location>
        <begin position="96"/>
        <end position="115"/>
    </location>
</feature>
<name>A0A6A6U9D6_9PEZI</name>
<dbReference type="AlphaFoldDB" id="A0A6A6U9D6"/>
<evidence type="ECO:0000313" key="3">
    <source>
        <dbReference type="EMBL" id="KAF2667923.1"/>
    </source>
</evidence>
<feature type="transmembrane region" description="Helical" evidence="1">
    <location>
        <begin position="58"/>
        <end position="76"/>
    </location>
</feature>
<organism evidence="3 4">
    <name type="scientific">Microthyrium microscopicum</name>
    <dbReference type="NCBI Taxonomy" id="703497"/>
    <lineage>
        <taxon>Eukaryota</taxon>
        <taxon>Fungi</taxon>
        <taxon>Dikarya</taxon>
        <taxon>Ascomycota</taxon>
        <taxon>Pezizomycotina</taxon>
        <taxon>Dothideomycetes</taxon>
        <taxon>Dothideomycetes incertae sedis</taxon>
        <taxon>Microthyriales</taxon>
        <taxon>Microthyriaceae</taxon>
        <taxon>Microthyrium</taxon>
    </lineage>
</organism>
<keyword evidence="1" id="KW-0472">Membrane</keyword>
<dbReference type="OrthoDB" id="5819582at2759"/>
<feature type="domain" description="Acyltransferase 3" evidence="2">
    <location>
        <begin position="51"/>
        <end position="401"/>
    </location>
</feature>
<keyword evidence="1" id="KW-1133">Transmembrane helix</keyword>
<dbReference type="InterPro" id="IPR002656">
    <property type="entry name" value="Acyl_transf_3_dom"/>
</dbReference>
<evidence type="ECO:0000256" key="1">
    <source>
        <dbReference type="SAM" id="Phobius"/>
    </source>
</evidence>
<dbReference type="Pfam" id="PF01757">
    <property type="entry name" value="Acyl_transf_3"/>
    <property type="match status" value="1"/>
</dbReference>
<keyword evidence="1" id="KW-0812">Transmembrane</keyword>
<feature type="transmembrane region" description="Helical" evidence="1">
    <location>
        <begin position="334"/>
        <end position="354"/>
    </location>
</feature>
<feature type="transmembrane region" description="Helical" evidence="1">
    <location>
        <begin position="20"/>
        <end position="37"/>
    </location>
</feature>
<keyword evidence="4" id="KW-1185">Reference proteome</keyword>
<protein>
    <recommendedName>
        <fullName evidence="2">Acyltransferase 3 domain-containing protein</fullName>
    </recommendedName>
</protein>
<dbReference type="Proteomes" id="UP000799302">
    <property type="component" value="Unassembled WGS sequence"/>
</dbReference>
<dbReference type="GO" id="GO:0016747">
    <property type="term" value="F:acyltransferase activity, transferring groups other than amino-acyl groups"/>
    <property type="evidence" value="ECO:0007669"/>
    <property type="project" value="InterPro"/>
</dbReference>
<feature type="transmembrane region" description="Helical" evidence="1">
    <location>
        <begin position="195"/>
        <end position="216"/>
    </location>
</feature>
<dbReference type="PANTHER" id="PTHR23028:SF134">
    <property type="entry name" value="PUTATIVE (AFU_ORTHOLOGUE AFUA_4G08520)-RELATED"/>
    <property type="match status" value="1"/>
</dbReference>
<evidence type="ECO:0000259" key="2">
    <source>
        <dbReference type="Pfam" id="PF01757"/>
    </source>
</evidence>
<feature type="transmembrane region" description="Helical" evidence="1">
    <location>
        <begin position="404"/>
        <end position="425"/>
    </location>
</feature>
<dbReference type="PANTHER" id="PTHR23028">
    <property type="entry name" value="ACETYLTRANSFERASE"/>
    <property type="match status" value="1"/>
</dbReference>
<sequence length="454" mass="52302">MSNYLSLSSKSASRGALSRNLQSTLLFLLPSFIQKRIRKSDNVRKLHKTSFLDGVRGLAALFVFFYHTVMSDARWLMPAYGRSEINFFTQLPIFRLIYSGPGMVHIFFVISGYVLSIKHVRLVRQGNFEKLSETLFSSIFRRPFRLFIPCIVGLVYLEWTVIIGIHPGLGRGLWNRLTLLVHLWRWDEMDYNLKFLWTIPIEMAGSLLLFLLILGLSRAKTQVRMLALVILFYHSLCAGKWGPAEFIGGIFIAEVEAALEEDELDEMSTKRSWSPQLSEGLKSLNTCFWTCALVAGLYLAGWSTIDTPDVPVLGQLYPYTPAIYLTHGNWDVPLCFWFVFSSMLIIESLFRVPIFQRPFLAEPIQYLGDISYSLYIMHGCFPMLWRERIAYHTRLFFGATGTGWPRNIAAILAEIAIMGIFNIWISDLFMRVVDNKSVEFARFMEKICRRRKAP</sequence>
<feature type="transmembrane region" description="Helical" evidence="1">
    <location>
        <begin position="146"/>
        <end position="169"/>
    </location>
</feature>